<dbReference type="Proteomes" id="UP000767238">
    <property type="component" value="Unassembled WGS sequence"/>
</dbReference>
<feature type="transmembrane region" description="Helical" evidence="1">
    <location>
        <begin position="146"/>
        <end position="166"/>
    </location>
</feature>
<feature type="transmembrane region" description="Helical" evidence="1">
    <location>
        <begin position="96"/>
        <end position="116"/>
    </location>
</feature>
<evidence type="ECO:0000313" key="3">
    <source>
        <dbReference type="EMBL" id="KAH0216465.1"/>
    </source>
</evidence>
<gene>
    <name evidence="3" type="ORF">KCV03_g7494</name>
</gene>
<reference evidence="3" key="1">
    <citation type="journal article" date="2021" name="J Fungi (Basel)">
        <title>Virulence traits and population genomics of the black yeast Aureobasidium melanogenum.</title>
        <authorList>
            <person name="Cernosa A."/>
            <person name="Sun X."/>
            <person name="Gostincar C."/>
            <person name="Fang C."/>
            <person name="Gunde-Cimerman N."/>
            <person name="Song Z."/>
        </authorList>
    </citation>
    <scope>NUCLEOTIDE SEQUENCE</scope>
    <source>
        <strain evidence="3">EXF-8016</strain>
    </source>
</reference>
<keyword evidence="1" id="KW-0472">Membrane</keyword>
<keyword evidence="1" id="KW-1133">Transmembrane helix</keyword>
<dbReference type="Pfam" id="PF01757">
    <property type="entry name" value="Acyl_transf_3"/>
    <property type="match status" value="1"/>
</dbReference>
<feature type="domain" description="Acyltransferase 3" evidence="2">
    <location>
        <begin position="48"/>
        <end position="234"/>
    </location>
</feature>
<dbReference type="GO" id="GO:0016747">
    <property type="term" value="F:acyltransferase activity, transferring groups other than amino-acyl groups"/>
    <property type="evidence" value="ECO:0007669"/>
    <property type="project" value="InterPro"/>
</dbReference>
<dbReference type="EMBL" id="JAHFYH010000063">
    <property type="protein sequence ID" value="KAH0216465.1"/>
    <property type="molecule type" value="Genomic_DNA"/>
</dbReference>
<evidence type="ECO:0000259" key="2">
    <source>
        <dbReference type="Pfam" id="PF01757"/>
    </source>
</evidence>
<sequence length="240" mass="27781">MGADLSTMSRTTIFKSCKKLSFFMLPSFIQTRIRGPTARQQAQHSTSFLDGMRGVAAFLVMVCHNTYNHYDIFYGYHSRGGDGQNWEPYKLPFIRIVYQGATMVAVFFVISGYALSYKPVKLMRNKDWQTLSKSLGSSIFRRAMRLFLPCIVSTFFVSVIIWAGLYNMGADYARKNGQYNTYHNVNEPKFDTLSKQMLYWLQETSTKLINPWSFVPKDFIPVIDGHLWTIPIEYVTEQCR</sequence>
<feature type="non-terminal residue" evidence="3">
    <location>
        <position position="240"/>
    </location>
</feature>
<organism evidence="3 4">
    <name type="scientific">Aureobasidium melanogenum</name>
    <name type="common">Aureobasidium pullulans var. melanogenum</name>
    <dbReference type="NCBI Taxonomy" id="46634"/>
    <lineage>
        <taxon>Eukaryota</taxon>
        <taxon>Fungi</taxon>
        <taxon>Dikarya</taxon>
        <taxon>Ascomycota</taxon>
        <taxon>Pezizomycotina</taxon>
        <taxon>Dothideomycetes</taxon>
        <taxon>Dothideomycetidae</taxon>
        <taxon>Dothideales</taxon>
        <taxon>Saccotheciaceae</taxon>
        <taxon>Aureobasidium</taxon>
    </lineage>
</organism>
<protein>
    <recommendedName>
        <fullName evidence="2">Acyltransferase 3 domain-containing protein</fullName>
    </recommendedName>
</protein>
<accession>A0A9P8GBG7</accession>
<dbReference type="InterPro" id="IPR050879">
    <property type="entry name" value="Acyltransferase_3"/>
</dbReference>
<dbReference type="PANTHER" id="PTHR23028">
    <property type="entry name" value="ACETYLTRANSFERASE"/>
    <property type="match status" value="1"/>
</dbReference>
<name>A0A9P8GBG7_AURME</name>
<dbReference type="PANTHER" id="PTHR23028:SF134">
    <property type="entry name" value="PUTATIVE (AFU_ORTHOLOGUE AFUA_4G08520)-RELATED"/>
    <property type="match status" value="1"/>
</dbReference>
<comment type="caution">
    <text evidence="3">The sequence shown here is derived from an EMBL/GenBank/DDBJ whole genome shotgun (WGS) entry which is preliminary data.</text>
</comment>
<reference evidence="3" key="2">
    <citation type="submission" date="2021-08" db="EMBL/GenBank/DDBJ databases">
        <authorList>
            <person name="Gostincar C."/>
            <person name="Sun X."/>
            <person name="Song Z."/>
            <person name="Gunde-Cimerman N."/>
        </authorList>
    </citation>
    <scope>NUCLEOTIDE SEQUENCE</scope>
    <source>
        <strain evidence="3">EXF-8016</strain>
    </source>
</reference>
<evidence type="ECO:0000256" key="1">
    <source>
        <dbReference type="SAM" id="Phobius"/>
    </source>
</evidence>
<dbReference type="AlphaFoldDB" id="A0A9P8GBG7"/>
<dbReference type="InterPro" id="IPR002656">
    <property type="entry name" value="Acyl_transf_3_dom"/>
</dbReference>
<keyword evidence="1" id="KW-0812">Transmembrane</keyword>
<proteinExistence type="predicted"/>
<evidence type="ECO:0000313" key="4">
    <source>
        <dbReference type="Proteomes" id="UP000767238"/>
    </source>
</evidence>
<dbReference type="OrthoDB" id="5405781at2759"/>